<organism evidence="1 2">
    <name type="scientific">Acinetobacter johnsonii</name>
    <dbReference type="NCBI Taxonomy" id="40214"/>
    <lineage>
        <taxon>Bacteria</taxon>
        <taxon>Pseudomonadati</taxon>
        <taxon>Pseudomonadota</taxon>
        <taxon>Gammaproteobacteria</taxon>
        <taxon>Moraxellales</taxon>
        <taxon>Moraxellaceae</taxon>
        <taxon>Acinetobacter</taxon>
    </lineage>
</organism>
<reference evidence="1 2" key="1">
    <citation type="submission" date="2017-11" db="EMBL/GenBank/DDBJ databases">
        <title>Infants hospitalized years apart are colonized by the same room-sourced microbial strains.</title>
        <authorList>
            <person name="Brooks B."/>
            <person name="Olm M.R."/>
            <person name="Firek B.A."/>
            <person name="Baker R."/>
            <person name="Thomas B.C."/>
            <person name="Morowitz M.J."/>
            <person name="Banfield J.F."/>
        </authorList>
    </citation>
    <scope>NUCLEOTIDE SEQUENCE [LARGE SCALE GENOMIC DNA]</scope>
    <source>
        <strain evidence="1">S2_003_000_R3_20</strain>
    </source>
</reference>
<proteinExistence type="predicted"/>
<gene>
    <name evidence="1" type="ORF">DI542_01205</name>
</gene>
<name>A0A2W5RUW0_ACIJO</name>
<dbReference type="Proteomes" id="UP000249282">
    <property type="component" value="Unassembled WGS sequence"/>
</dbReference>
<dbReference type="EMBL" id="QFQJ01000003">
    <property type="protein sequence ID" value="PZQ93486.1"/>
    <property type="molecule type" value="Genomic_DNA"/>
</dbReference>
<evidence type="ECO:0000313" key="2">
    <source>
        <dbReference type="Proteomes" id="UP000249282"/>
    </source>
</evidence>
<sequence>MTAMASMGNLVVALPPSDIWLSDEQAADFLGYANTYFKASIICLKGFPKPRYIMTNSKGRRWNLKMLSDWLSERPDDLKIKTGRPRKI</sequence>
<evidence type="ECO:0008006" key="3">
    <source>
        <dbReference type="Google" id="ProtNLM"/>
    </source>
</evidence>
<dbReference type="AlphaFoldDB" id="A0A2W5RUW0"/>
<comment type="caution">
    <text evidence="1">The sequence shown here is derived from an EMBL/GenBank/DDBJ whole genome shotgun (WGS) entry which is preliminary data.</text>
</comment>
<accession>A0A2W5RUW0</accession>
<evidence type="ECO:0000313" key="1">
    <source>
        <dbReference type="EMBL" id="PZQ93486.1"/>
    </source>
</evidence>
<protein>
    <recommendedName>
        <fullName evidence="3">DNA-binding protein</fullName>
    </recommendedName>
</protein>